<sequence>MLPLTTDRLLIYPCRLPLITAIYLQDPQAAATLNAEIPPDWPQAELKELLPHLIKLLQHDPKSFPWLLWVIVSATSKTVLGDIGFKGRPDENGMVEIGYSLRPDHRNQGYMQEATTALIDWAFQQPAVKGIEAECDISNIASGKVLQRLGMRQTGIYDYMIRWQLLEKDFTALRKDIK</sequence>
<keyword evidence="2" id="KW-0808">Transferase</keyword>
<accession>A0A365Y4Z1</accession>
<dbReference type="AlphaFoldDB" id="A0A365Y4Z1"/>
<dbReference type="GO" id="GO:0016747">
    <property type="term" value="F:acyltransferase activity, transferring groups other than amino-acyl groups"/>
    <property type="evidence" value="ECO:0007669"/>
    <property type="project" value="InterPro"/>
</dbReference>
<dbReference type="InterPro" id="IPR051531">
    <property type="entry name" value="N-acetyltransferase"/>
</dbReference>
<gene>
    <name evidence="2" type="ORF">DF182_14175</name>
</gene>
<dbReference type="RefSeq" id="WP_113616242.1">
    <property type="nucleotide sequence ID" value="NZ_QFFJ01000001.1"/>
</dbReference>
<dbReference type="EMBL" id="QFFJ01000001">
    <property type="protein sequence ID" value="RBL93647.1"/>
    <property type="molecule type" value="Genomic_DNA"/>
</dbReference>
<dbReference type="OrthoDB" id="9811523at2"/>
<dbReference type="PANTHER" id="PTHR43792:SF13">
    <property type="entry name" value="ACETYLTRANSFERASE"/>
    <property type="match status" value="1"/>
</dbReference>
<dbReference type="SUPFAM" id="SSF55729">
    <property type="entry name" value="Acyl-CoA N-acyltransferases (Nat)"/>
    <property type="match status" value="1"/>
</dbReference>
<dbReference type="Gene3D" id="3.40.630.30">
    <property type="match status" value="1"/>
</dbReference>
<protein>
    <submittedName>
        <fullName evidence="2">N-acetyltransferase</fullName>
    </submittedName>
</protein>
<evidence type="ECO:0000313" key="3">
    <source>
        <dbReference type="Proteomes" id="UP000253410"/>
    </source>
</evidence>
<keyword evidence="3" id="KW-1185">Reference proteome</keyword>
<evidence type="ECO:0000259" key="1">
    <source>
        <dbReference type="PROSITE" id="PS51186"/>
    </source>
</evidence>
<dbReference type="InterPro" id="IPR016181">
    <property type="entry name" value="Acyl_CoA_acyltransferase"/>
</dbReference>
<evidence type="ECO:0000313" key="2">
    <source>
        <dbReference type="EMBL" id="RBL93647.1"/>
    </source>
</evidence>
<reference evidence="2 3" key="1">
    <citation type="submission" date="2018-05" db="EMBL/GenBank/DDBJ databases">
        <title>Chitinophaga sp. K3CV102501T nov., isolated from isolated from a monsoon evergreen broad-leaved forest soil.</title>
        <authorList>
            <person name="Lv Y."/>
        </authorList>
    </citation>
    <scope>NUCLEOTIDE SEQUENCE [LARGE SCALE GENOMIC DNA]</scope>
    <source>
        <strain evidence="2 3">GDMCC 1.1325</strain>
    </source>
</reference>
<dbReference type="PANTHER" id="PTHR43792">
    <property type="entry name" value="GNAT FAMILY, PUTATIVE (AFU_ORTHOLOGUE AFUA_3G00765)-RELATED-RELATED"/>
    <property type="match status" value="1"/>
</dbReference>
<dbReference type="InterPro" id="IPR000182">
    <property type="entry name" value="GNAT_dom"/>
</dbReference>
<feature type="domain" description="N-acetyltransferase" evidence="1">
    <location>
        <begin position="17"/>
        <end position="171"/>
    </location>
</feature>
<proteinExistence type="predicted"/>
<name>A0A365Y4Z1_9BACT</name>
<dbReference type="Pfam" id="PF13302">
    <property type="entry name" value="Acetyltransf_3"/>
    <property type="match status" value="1"/>
</dbReference>
<comment type="caution">
    <text evidence="2">The sequence shown here is derived from an EMBL/GenBank/DDBJ whole genome shotgun (WGS) entry which is preliminary data.</text>
</comment>
<dbReference type="PROSITE" id="PS51186">
    <property type="entry name" value="GNAT"/>
    <property type="match status" value="1"/>
</dbReference>
<organism evidence="2 3">
    <name type="scientific">Chitinophaga flava</name>
    <dbReference type="NCBI Taxonomy" id="2259036"/>
    <lineage>
        <taxon>Bacteria</taxon>
        <taxon>Pseudomonadati</taxon>
        <taxon>Bacteroidota</taxon>
        <taxon>Chitinophagia</taxon>
        <taxon>Chitinophagales</taxon>
        <taxon>Chitinophagaceae</taxon>
        <taxon>Chitinophaga</taxon>
    </lineage>
</organism>
<dbReference type="Proteomes" id="UP000253410">
    <property type="component" value="Unassembled WGS sequence"/>
</dbReference>